<dbReference type="AlphaFoldDB" id="A0A251UM63"/>
<protein>
    <submittedName>
        <fullName evidence="2">Uncharacterized protein</fullName>
    </submittedName>
</protein>
<accession>A0A251UM63</accession>
<reference evidence="2" key="2">
    <citation type="submission" date="2017-02" db="EMBL/GenBank/DDBJ databases">
        <title>Sunflower complete genome.</title>
        <authorList>
            <person name="Langlade N."/>
            <person name="Munos S."/>
        </authorList>
    </citation>
    <scope>NUCLEOTIDE SEQUENCE [LARGE SCALE GENOMIC DNA]</scope>
    <source>
        <tissue evidence="2">Leaves</tissue>
    </source>
</reference>
<dbReference type="EMBL" id="MNCJ02000322">
    <property type="protein sequence ID" value="KAF5798809.1"/>
    <property type="molecule type" value="Genomic_DNA"/>
</dbReference>
<dbReference type="Gramene" id="mRNA:HanXRQr2_Chr07g0297251">
    <property type="protein sequence ID" value="mRNA:HanXRQr2_Chr07g0297251"/>
    <property type="gene ID" value="HanXRQr2_Chr07g0297251"/>
</dbReference>
<evidence type="ECO:0000313" key="3">
    <source>
        <dbReference type="Proteomes" id="UP000215914"/>
    </source>
</evidence>
<reference evidence="1" key="3">
    <citation type="submission" date="2020-06" db="EMBL/GenBank/DDBJ databases">
        <title>Helianthus annuus Genome sequencing and assembly Release 2.</title>
        <authorList>
            <person name="Gouzy J."/>
            <person name="Langlade N."/>
            <person name="Munos S."/>
        </authorList>
    </citation>
    <scope>NUCLEOTIDE SEQUENCE</scope>
    <source>
        <tissue evidence="1">Leaves</tissue>
    </source>
</reference>
<organism evidence="2 3">
    <name type="scientific">Helianthus annuus</name>
    <name type="common">Common sunflower</name>
    <dbReference type="NCBI Taxonomy" id="4232"/>
    <lineage>
        <taxon>Eukaryota</taxon>
        <taxon>Viridiplantae</taxon>
        <taxon>Streptophyta</taxon>
        <taxon>Embryophyta</taxon>
        <taxon>Tracheophyta</taxon>
        <taxon>Spermatophyta</taxon>
        <taxon>Magnoliopsida</taxon>
        <taxon>eudicotyledons</taxon>
        <taxon>Gunneridae</taxon>
        <taxon>Pentapetalae</taxon>
        <taxon>asterids</taxon>
        <taxon>campanulids</taxon>
        <taxon>Asterales</taxon>
        <taxon>Asteraceae</taxon>
        <taxon>Asteroideae</taxon>
        <taxon>Heliantheae alliance</taxon>
        <taxon>Heliantheae</taxon>
        <taxon>Helianthus</taxon>
    </lineage>
</organism>
<dbReference type="InParanoid" id="A0A251UM63"/>
<evidence type="ECO:0000313" key="2">
    <source>
        <dbReference type="EMBL" id="OTG23862.1"/>
    </source>
</evidence>
<evidence type="ECO:0000313" key="1">
    <source>
        <dbReference type="EMBL" id="KAF5798809.1"/>
    </source>
</evidence>
<dbReference type="EMBL" id="CM007894">
    <property type="protein sequence ID" value="OTG23862.1"/>
    <property type="molecule type" value="Genomic_DNA"/>
</dbReference>
<dbReference type="Proteomes" id="UP000215914">
    <property type="component" value="Chromosome 5"/>
</dbReference>
<gene>
    <name evidence="2" type="ORF">HannXRQ_Chr05g0130311</name>
    <name evidence="1" type="ORF">HanXRQr2_Chr07g0297251</name>
</gene>
<reference evidence="1 3" key="1">
    <citation type="journal article" date="2017" name="Nature">
        <title>The sunflower genome provides insights into oil metabolism, flowering and Asterid evolution.</title>
        <authorList>
            <person name="Badouin H."/>
            <person name="Gouzy J."/>
            <person name="Grassa C.J."/>
            <person name="Murat F."/>
            <person name="Staton S.E."/>
            <person name="Cottret L."/>
            <person name="Lelandais-Briere C."/>
            <person name="Owens G.L."/>
            <person name="Carrere S."/>
            <person name="Mayjonade B."/>
            <person name="Legrand L."/>
            <person name="Gill N."/>
            <person name="Kane N.C."/>
            <person name="Bowers J.E."/>
            <person name="Hubner S."/>
            <person name="Bellec A."/>
            <person name="Berard A."/>
            <person name="Berges H."/>
            <person name="Blanchet N."/>
            <person name="Boniface M.C."/>
            <person name="Brunel D."/>
            <person name="Catrice O."/>
            <person name="Chaidir N."/>
            <person name="Claudel C."/>
            <person name="Donnadieu C."/>
            <person name="Faraut T."/>
            <person name="Fievet G."/>
            <person name="Helmstetter N."/>
            <person name="King M."/>
            <person name="Knapp S.J."/>
            <person name="Lai Z."/>
            <person name="Le Paslier M.C."/>
            <person name="Lippi Y."/>
            <person name="Lorenzon L."/>
            <person name="Mandel J.R."/>
            <person name="Marage G."/>
            <person name="Marchand G."/>
            <person name="Marquand E."/>
            <person name="Bret-Mestries E."/>
            <person name="Morien E."/>
            <person name="Nambeesan S."/>
            <person name="Nguyen T."/>
            <person name="Pegot-Espagnet P."/>
            <person name="Pouilly N."/>
            <person name="Raftis F."/>
            <person name="Sallet E."/>
            <person name="Schiex T."/>
            <person name="Thomas J."/>
            <person name="Vandecasteele C."/>
            <person name="Vares D."/>
            <person name="Vear F."/>
            <person name="Vautrin S."/>
            <person name="Crespi M."/>
            <person name="Mangin B."/>
            <person name="Burke J.M."/>
            <person name="Salse J."/>
            <person name="Munos S."/>
            <person name="Vincourt P."/>
            <person name="Rieseberg L.H."/>
            <person name="Langlade N.B."/>
        </authorList>
    </citation>
    <scope>NUCLEOTIDE SEQUENCE [LARGE SCALE GENOMIC DNA]</scope>
    <source>
        <strain evidence="3">cv. SF193</strain>
        <tissue evidence="1">Leaves</tissue>
    </source>
</reference>
<proteinExistence type="predicted"/>
<name>A0A251UM63_HELAN</name>
<sequence length="63" mass="7184">MSLLAVVLCWMIGRFGNLLETYFFFLFNIEKSWPLLHKKIVSVTVLGCATTLIPPEANDHCQL</sequence>
<keyword evidence="3" id="KW-1185">Reference proteome</keyword>